<feature type="signal peptide" evidence="1">
    <location>
        <begin position="1"/>
        <end position="23"/>
    </location>
</feature>
<gene>
    <name evidence="2" type="ORF">H9625_09130</name>
</gene>
<evidence type="ECO:0000313" key="2">
    <source>
        <dbReference type="EMBL" id="MBD8040594.1"/>
    </source>
</evidence>
<reference evidence="2 3" key="1">
    <citation type="submission" date="2020-08" db="EMBL/GenBank/DDBJ databases">
        <title>A Genomic Blueprint of the Chicken Gut Microbiome.</title>
        <authorList>
            <person name="Gilroy R."/>
            <person name="Ravi A."/>
            <person name="Getino M."/>
            <person name="Pursley I."/>
            <person name="Horton D.L."/>
            <person name="Alikhan N.-F."/>
            <person name="Baker D."/>
            <person name="Gharbi K."/>
            <person name="Hall N."/>
            <person name="Watson M."/>
            <person name="Adriaenssens E.M."/>
            <person name="Foster-Nyarko E."/>
            <person name="Jarju S."/>
            <person name="Secka A."/>
            <person name="Antonio M."/>
            <person name="Oren A."/>
            <person name="Chaudhuri R."/>
            <person name="La Ragione R.M."/>
            <person name="Hildebrand F."/>
            <person name="Pallen M.J."/>
        </authorList>
    </citation>
    <scope>NUCLEOTIDE SEQUENCE [LARGE SCALE GENOMIC DNA]</scope>
    <source>
        <strain evidence="2 3">Sa1CVN1</strain>
    </source>
</reference>
<name>A0ABR8Y8S3_9BACT</name>
<feature type="chain" id="PRO_5045916477" evidence="1">
    <location>
        <begin position="24"/>
        <end position="219"/>
    </location>
</feature>
<dbReference type="PROSITE" id="PS51257">
    <property type="entry name" value="PROKAR_LIPOPROTEIN"/>
    <property type="match status" value="1"/>
</dbReference>
<comment type="caution">
    <text evidence="2">The sequence shown here is derived from an EMBL/GenBank/DDBJ whole genome shotgun (WGS) entry which is preliminary data.</text>
</comment>
<dbReference type="Proteomes" id="UP000620874">
    <property type="component" value="Unassembled WGS sequence"/>
</dbReference>
<accession>A0ABR8Y8S3</accession>
<evidence type="ECO:0000256" key="1">
    <source>
        <dbReference type="SAM" id="SignalP"/>
    </source>
</evidence>
<keyword evidence="1" id="KW-0732">Signal</keyword>
<sequence length="219" mass="23557">MKQKMIALSLATLVLCGCGSAYQTTSTLAGASIGGNVGGAIGGLVGNNRHWDGGYRGSAIGTLVGTLAGAAIGGAISSAQERKAQQGYVVEENHDYAPHPQDAPSSVSYLQIRNIRFIDENRDHIIQAEEGSKVIFEIINTSQETVYNAVPIVQTDNKRIYISPSVMIEQIAPHDGIKYTAHLKGGKRLKDGKVLIHIAIADYEGNEYDWQEFSLPTSR</sequence>
<keyword evidence="3" id="KW-1185">Reference proteome</keyword>
<proteinExistence type="predicted"/>
<organism evidence="2 3">
    <name type="scientific">Phocaeicola intestinalis</name>
    <dbReference type="NCBI Taxonomy" id="2762212"/>
    <lineage>
        <taxon>Bacteria</taxon>
        <taxon>Pseudomonadati</taxon>
        <taxon>Bacteroidota</taxon>
        <taxon>Bacteroidia</taxon>
        <taxon>Bacteroidales</taxon>
        <taxon>Bacteroidaceae</taxon>
        <taxon>Phocaeicola</taxon>
    </lineage>
</organism>
<dbReference type="RefSeq" id="WP_191764028.1">
    <property type="nucleotide sequence ID" value="NZ_JACSPP010000024.1"/>
</dbReference>
<protein>
    <submittedName>
        <fullName evidence="2">Glycine zipper family protein</fullName>
    </submittedName>
</protein>
<dbReference type="EMBL" id="JACSPP010000024">
    <property type="protein sequence ID" value="MBD8040594.1"/>
    <property type="molecule type" value="Genomic_DNA"/>
</dbReference>
<evidence type="ECO:0000313" key="3">
    <source>
        <dbReference type="Proteomes" id="UP000620874"/>
    </source>
</evidence>